<dbReference type="STRING" id="484498.SAMN05421686_1196"/>
<protein>
    <submittedName>
        <fullName evidence="1">Uncharacterized protein</fullName>
    </submittedName>
</protein>
<proteinExistence type="predicted"/>
<dbReference type="RefSeq" id="WP_076518225.1">
    <property type="nucleotide sequence ID" value="NZ_FTOH01000019.1"/>
</dbReference>
<evidence type="ECO:0000313" key="2">
    <source>
        <dbReference type="Proteomes" id="UP000185639"/>
    </source>
</evidence>
<keyword evidence="2" id="KW-1185">Reference proteome</keyword>
<dbReference type="EMBL" id="FTOH01000019">
    <property type="protein sequence ID" value="SIT20404.1"/>
    <property type="molecule type" value="Genomic_DNA"/>
</dbReference>
<evidence type="ECO:0000313" key="1">
    <source>
        <dbReference type="EMBL" id="SIT20404.1"/>
    </source>
</evidence>
<gene>
    <name evidence="1" type="ORF">SAMN05421686_1196</name>
</gene>
<organism evidence="1 2">
    <name type="scientific">Thalassolituus maritimus</name>
    <dbReference type="NCBI Taxonomy" id="484498"/>
    <lineage>
        <taxon>Bacteria</taxon>
        <taxon>Pseudomonadati</taxon>
        <taxon>Pseudomonadota</taxon>
        <taxon>Gammaproteobacteria</taxon>
        <taxon>Oceanospirillales</taxon>
        <taxon>Oceanospirillaceae</taxon>
        <taxon>Thalassolituus</taxon>
    </lineage>
</organism>
<accession>A0A1N7QC60</accession>
<reference evidence="2" key="1">
    <citation type="submission" date="2017-01" db="EMBL/GenBank/DDBJ databases">
        <authorList>
            <person name="Varghese N."/>
            <person name="Submissions S."/>
        </authorList>
    </citation>
    <scope>NUCLEOTIDE SEQUENCE [LARGE SCALE GENOMIC DNA]</scope>
    <source>
        <strain evidence="2">DSM 24913</strain>
    </source>
</reference>
<dbReference type="AlphaFoldDB" id="A0A1N7QC60"/>
<dbReference type="Proteomes" id="UP000185639">
    <property type="component" value="Unassembled WGS sequence"/>
</dbReference>
<sequence>MAINHKIEEPGYYIELYPESLADVTAPAVVEKILSILDSDLVYERDTDQSGREVVRRLRTPTLVLNDSAGLSGYSMWRFIFNVVVEVYGDANVLRKSIFTLLDALYDRYREQGFFPNYDDAHGEFDISTSVFAALFNEDTYFRNWGDETKAAISDSFEKHFWMWDLDFEHERTNRMVEGVLTYYFYDKRSQQSLDRYLRLLAHKTFNGQNGPYSYKEFYGPLTKHLLNLCLIKGINLTDFLDFTLKNVDEMYTDQYYIMLIAAHIYGNSPEVIIEFYEVYSGKKYDSSDSNAEMILRNNIEKIGGQVDLLTYRSSEYRWLIRDSGKTLSTGVHEYDWDARIWKCVG</sequence>
<name>A0A1N7QC60_9GAMM</name>